<dbReference type="PANTHER" id="PTHR45663">
    <property type="entry name" value="GEO12009P1"/>
    <property type="match status" value="1"/>
</dbReference>
<dbReference type="Gene3D" id="3.40.30.10">
    <property type="entry name" value="Glutaredoxin"/>
    <property type="match status" value="1"/>
</dbReference>
<dbReference type="GO" id="GO:0015035">
    <property type="term" value="F:protein-disulfide reductase activity"/>
    <property type="evidence" value="ECO:0007669"/>
    <property type="project" value="TreeGrafter"/>
</dbReference>
<evidence type="ECO:0000256" key="5">
    <source>
        <dbReference type="SAM" id="MobiDB-lite"/>
    </source>
</evidence>
<gene>
    <name evidence="7" type="ORF">MNBD_ALPHA11-2197</name>
</gene>
<dbReference type="SUPFAM" id="SSF48452">
    <property type="entry name" value="TPR-like"/>
    <property type="match status" value="1"/>
</dbReference>
<evidence type="ECO:0000256" key="3">
    <source>
        <dbReference type="ARBA" id="ARBA00023157"/>
    </source>
</evidence>
<feature type="compositionally biased region" description="Polar residues" evidence="5">
    <location>
        <begin position="1"/>
        <end position="18"/>
    </location>
</feature>
<evidence type="ECO:0000313" key="7">
    <source>
        <dbReference type="EMBL" id="VAW24674.1"/>
    </source>
</evidence>
<evidence type="ECO:0000256" key="2">
    <source>
        <dbReference type="ARBA" id="ARBA00022982"/>
    </source>
</evidence>
<dbReference type="GO" id="GO:0045454">
    <property type="term" value="P:cell redox homeostasis"/>
    <property type="evidence" value="ECO:0007669"/>
    <property type="project" value="TreeGrafter"/>
</dbReference>
<evidence type="ECO:0000259" key="6">
    <source>
        <dbReference type="PROSITE" id="PS51352"/>
    </source>
</evidence>
<dbReference type="PANTHER" id="PTHR45663:SF11">
    <property type="entry name" value="GEO12009P1"/>
    <property type="match status" value="1"/>
</dbReference>
<dbReference type="PROSITE" id="PS00194">
    <property type="entry name" value="THIOREDOXIN_1"/>
    <property type="match status" value="1"/>
</dbReference>
<dbReference type="Pfam" id="PF00085">
    <property type="entry name" value="Thioredoxin"/>
    <property type="match status" value="1"/>
</dbReference>
<dbReference type="Gene3D" id="1.25.40.10">
    <property type="entry name" value="Tetratricopeptide repeat domain"/>
    <property type="match status" value="2"/>
</dbReference>
<sequence length="330" mass="35470">MNDLSSTSISPGTSNAPKTQAGADLISDSSTADFQNDVISPSAKVPVLVDFWAPWCGPCQQLGPALEKIVTQAGGRVRLVKINIDENPELASKMGVRSIPAVFSFFGGQPVDGFMGALPESEIKNFIGKQLQLAAGAGGNGQDITQDDMNAQIDQALLTAQKALDENDVQQALQIYGLILEQLPQDVRALTGLTQTFVKSGAIDQAKQTLDLVQDADKDNQAYIAANTALNLAQEAVEHQEMGLGETGDIQARIEANPNDHQARMDMAIMYNASGNKQKAAQALIEIIRRDRDWNNDGARTKLLEFFEAWGPGSAESIAGRKLLSRTLFS</sequence>
<dbReference type="Pfam" id="PF14559">
    <property type="entry name" value="TPR_19"/>
    <property type="match status" value="1"/>
</dbReference>
<evidence type="ECO:0000256" key="1">
    <source>
        <dbReference type="ARBA" id="ARBA00022448"/>
    </source>
</evidence>
<dbReference type="Pfam" id="PF14561">
    <property type="entry name" value="TPR_20"/>
    <property type="match status" value="1"/>
</dbReference>
<dbReference type="InterPro" id="IPR036249">
    <property type="entry name" value="Thioredoxin-like_sf"/>
</dbReference>
<dbReference type="SUPFAM" id="SSF52833">
    <property type="entry name" value="Thioredoxin-like"/>
    <property type="match status" value="1"/>
</dbReference>
<dbReference type="GO" id="GO:0005829">
    <property type="term" value="C:cytosol"/>
    <property type="evidence" value="ECO:0007669"/>
    <property type="project" value="TreeGrafter"/>
</dbReference>
<evidence type="ECO:0000256" key="4">
    <source>
        <dbReference type="ARBA" id="ARBA00023284"/>
    </source>
</evidence>
<reference evidence="7" key="1">
    <citation type="submission" date="2018-06" db="EMBL/GenBank/DDBJ databases">
        <authorList>
            <person name="Zhirakovskaya E."/>
        </authorList>
    </citation>
    <scope>NUCLEOTIDE SEQUENCE</scope>
</reference>
<dbReference type="AlphaFoldDB" id="A0A3B0UXL8"/>
<dbReference type="InterPro" id="IPR013766">
    <property type="entry name" value="Thioredoxin_domain"/>
</dbReference>
<name>A0A3B0UXL8_9ZZZZ</name>
<keyword evidence="2" id="KW-0249">Electron transport</keyword>
<dbReference type="InterPro" id="IPR017937">
    <property type="entry name" value="Thioredoxin_CS"/>
</dbReference>
<dbReference type="PRINTS" id="PR00421">
    <property type="entry name" value="THIOREDOXIN"/>
</dbReference>
<protein>
    <submittedName>
        <fullName evidence="7">FIG000875: Thioredoxin domain-containing protein EC-YbbN</fullName>
    </submittedName>
</protein>
<dbReference type="FunFam" id="3.40.30.10:FF:000001">
    <property type="entry name" value="Thioredoxin"/>
    <property type="match status" value="1"/>
</dbReference>
<keyword evidence="1" id="KW-0813">Transport</keyword>
<feature type="region of interest" description="Disordered" evidence="5">
    <location>
        <begin position="1"/>
        <end position="21"/>
    </location>
</feature>
<feature type="domain" description="Thioredoxin" evidence="6">
    <location>
        <begin position="10"/>
        <end position="132"/>
    </location>
</feature>
<dbReference type="GO" id="GO:0006950">
    <property type="term" value="P:response to stress"/>
    <property type="evidence" value="ECO:0007669"/>
    <property type="project" value="UniProtKB-ARBA"/>
</dbReference>
<organism evidence="7">
    <name type="scientific">hydrothermal vent metagenome</name>
    <dbReference type="NCBI Taxonomy" id="652676"/>
    <lineage>
        <taxon>unclassified sequences</taxon>
        <taxon>metagenomes</taxon>
        <taxon>ecological metagenomes</taxon>
    </lineage>
</organism>
<dbReference type="CDD" id="cd02947">
    <property type="entry name" value="TRX_family"/>
    <property type="match status" value="1"/>
</dbReference>
<dbReference type="InterPro" id="IPR011990">
    <property type="entry name" value="TPR-like_helical_dom_sf"/>
</dbReference>
<proteinExistence type="predicted"/>
<dbReference type="PROSITE" id="PS51352">
    <property type="entry name" value="THIOREDOXIN_2"/>
    <property type="match status" value="1"/>
</dbReference>
<keyword evidence="4" id="KW-0676">Redox-active center</keyword>
<dbReference type="EMBL" id="UOEQ01000547">
    <property type="protein sequence ID" value="VAW24674.1"/>
    <property type="molecule type" value="Genomic_DNA"/>
</dbReference>
<keyword evidence="3" id="KW-1015">Disulfide bond</keyword>
<accession>A0A3B0UXL8</accession>